<proteinExistence type="predicted"/>
<reference evidence="3 5" key="2">
    <citation type="submission" date="2016-10" db="EMBL/GenBank/DDBJ databases">
        <authorList>
            <person name="Varghese N."/>
            <person name="Submissions S."/>
        </authorList>
    </citation>
    <scope>NUCLEOTIDE SEQUENCE [LARGE SCALE GENOMIC DNA]</scope>
    <source>
        <strain evidence="3 5">CGMCC 1.3889</strain>
    </source>
</reference>
<dbReference type="PATRIC" id="fig|319653.3.peg.475"/>
<keyword evidence="1" id="KW-1133">Transmembrane helix</keyword>
<comment type="caution">
    <text evidence="2">The sequence shown here is derived from an EMBL/GenBank/DDBJ whole genome shotgun (WGS) entry which is preliminary data.</text>
</comment>
<dbReference type="STRING" id="319653.SAMN04487973_1128"/>
<evidence type="ECO:0000313" key="5">
    <source>
        <dbReference type="Proteomes" id="UP000182818"/>
    </source>
</evidence>
<dbReference type="Pfam" id="PF04020">
    <property type="entry name" value="Phage_holin_4_2"/>
    <property type="match status" value="1"/>
</dbReference>
<dbReference type="GeneID" id="76043836"/>
<organism evidence="2 4">
    <name type="scientific">Pediococcus ethanolidurans</name>
    <dbReference type="NCBI Taxonomy" id="319653"/>
    <lineage>
        <taxon>Bacteria</taxon>
        <taxon>Bacillati</taxon>
        <taxon>Bacillota</taxon>
        <taxon>Bacilli</taxon>
        <taxon>Lactobacillales</taxon>
        <taxon>Lactobacillaceae</taxon>
        <taxon>Pediococcus</taxon>
    </lineage>
</organism>
<dbReference type="EMBL" id="JQBY01000013">
    <property type="protein sequence ID" value="KRN82229.1"/>
    <property type="molecule type" value="Genomic_DNA"/>
</dbReference>
<dbReference type="EMBL" id="FOGK01000012">
    <property type="protein sequence ID" value="SER64958.1"/>
    <property type="molecule type" value="Genomic_DNA"/>
</dbReference>
<reference evidence="2 4" key="1">
    <citation type="journal article" date="2015" name="Genome Announc.">
        <title>Expanding the biotechnology potential of lactobacilli through comparative genomics of 213 strains and associated genera.</title>
        <authorList>
            <person name="Sun Z."/>
            <person name="Harris H.M."/>
            <person name="McCann A."/>
            <person name="Guo C."/>
            <person name="Argimon S."/>
            <person name="Zhang W."/>
            <person name="Yang X."/>
            <person name="Jeffery I.B."/>
            <person name="Cooney J.C."/>
            <person name="Kagawa T.F."/>
            <person name="Liu W."/>
            <person name="Song Y."/>
            <person name="Salvetti E."/>
            <person name="Wrobel A."/>
            <person name="Rasinkangas P."/>
            <person name="Parkhill J."/>
            <person name="Rea M.C."/>
            <person name="O'Sullivan O."/>
            <person name="Ritari J."/>
            <person name="Douillard F.P."/>
            <person name="Paul Ross R."/>
            <person name="Yang R."/>
            <person name="Briner A.E."/>
            <person name="Felis G.E."/>
            <person name="de Vos W.M."/>
            <person name="Barrangou R."/>
            <person name="Klaenhammer T.R."/>
            <person name="Caufield P.W."/>
            <person name="Cui Y."/>
            <person name="Zhang H."/>
            <person name="O'Toole P.W."/>
        </authorList>
    </citation>
    <scope>NUCLEOTIDE SEQUENCE [LARGE SCALE GENOMIC DNA]</scope>
    <source>
        <strain evidence="2 4">DSM 22301</strain>
    </source>
</reference>
<keyword evidence="1" id="KW-0472">Membrane</keyword>
<evidence type="ECO:0000313" key="2">
    <source>
        <dbReference type="EMBL" id="KRN82229.1"/>
    </source>
</evidence>
<dbReference type="AlphaFoldDB" id="A0A0R2K4H4"/>
<gene>
    <name evidence="2" type="ORF">IV87_GL000465</name>
    <name evidence="3" type="ORF">SAMN04487973_1128</name>
</gene>
<feature type="transmembrane region" description="Helical" evidence="1">
    <location>
        <begin position="56"/>
        <end position="76"/>
    </location>
</feature>
<keyword evidence="1" id="KW-0812">Transmembrane</keyword>
<dbReference type="PANTHER" id="PTHR37309:SF1">
    <property type="entry name" value="SLR0284 PROTEIN"/>
    <property type="match status" value="1"/>
</dbReference>
<protein>
    <submittedName>
        <fullName evidence="2">Membrane protein</fullName>
    </submittedName>
</protein>
<evidence type="ECO:0000256" key="1">
    <source>
        <dbReference type="SAM" id="Phobius"/>
    </source>
</evidence>
<evidence type="ECO:0000313" key="3">
    <source>
        <dbReference type="EMBL" id="SER64958.1"/>
    </source>
</evidence>
<dbReference type="Proteomes" id="UP000051749">
    <property type="component" value="Unassembled WGS sequence"/>
</dbReference>
<dbReference type="PANTHER" id="PTHR37309">
    <property type="entry name" value="SLR0284 PROTEIN"/>
    <property type="match status" value="1"/>
</dbReference>
<accession>A0A0R2K4H4</accession>
<dbReference type="RefSeq" id="WP_057806742.1">
    <property type="nucleotide sequence ID" value="NZ_BJYP01000024.1"/>
</dbReference>
<keyword evidence="5" id="KW-1185">Reference proteome</keyword>
<sequence length="119" mass="13155">MKFWQRVVVDAIIFIALAGFYRNSGSFVVTSVWVAIGASLVLAVLNASVKPFLQLISLPITILTLGLFSIVINAVILQLTSFLVGPASFYFSSFGMTMWIALLMSILNAIISNYFINRW</sequence>
<name>A0A0R2K4H4_9LACO</name>
<feature type="transmembrane region" description="Helical" evidence="1">
    <location>
        <begin position="7"/>
        <end position="24"/>
    </location>
</feature>
<dbReference type="InterPro" id="IPR007165">
    <property type="entry name" value="Phage_holin_4_2"/>
</dbReference>
<feature type="transmembrane region" description="Helical" evidence="1">
    <location>
        <begin position="96"/>
        <end position="116"/>
    </location>
</feature>
<dbReference type="Proteomes" id="UP000182818">
    <property type="component" value="Unassembled WGS sequence"/>
</dbReference>
<dbReference type="OrthoDB" id="7205479at2"/>
<evidence type="ECO:0000313" key="4">
    <source>
        <dbReference type="Proteomes" id="UP000051749"/>
    </source>
</evidence>
<feature type="transmembrane region" description="Helical" evidence="1">
    <location>
        <begin position="30"/>
        <end position="49"/>
    </location>
</feature>